<dbReference type="OrthoDB" id="301434at2759"/>
<evidence type="ECO:0000313" key="11">
    <source>
        <dbReference type="EMBL" id="KAF0288134.1"/>
    </source>
</evidence>
<evidence type="ECO:0000256" key="6">
    <source>
        <dbReference type="ARBA" id="ARBA00023136"/>
    </source>
</evidence>
<keyword evidence="2 9" id="KW-0812">Transmembrane</keyword>
<accession>A0A6A4V9B5</accession>
<dbReference type="EMBL" id="VIIS01002128">
    <property type="protein sequence ID" value="KAF0288133.1"/>
    <property type="molecule type" value="Genomic_DNA"/>
</dbReference>
<evidence type="ECO:0000256" key="1">
    <source>
        <dbReference type="ARBA" id="ARBA00004477"/>
    </source>
</evidence>
<evidence type="ECO:0000313" key="12">
    <source>
        <dbReference type="Proteomes" id="UP000440578"/>
    </source>
</evidence>
<feature type="transmembrane region" description="Helical" evidence="9">
    <location>
        <begin position="301"/>
        <end position="319"/>
    </location>
</feature>
<evidence type="ECO:0000256" key="5">
    <source>
        <dbReference type="ARBA" id="ARBA00022989"/>
    </source>
</evidence>
<keyword evidence="6 9" id="KW-0472">Membrane</keyword>
<dbReference type="GO" id="GO:0042392">
    <property type="term" value="F:sphingosine-1-phosphate phosphatase activity"/>
    <property type="evidence" value="ECO:0007669"/>
    <property type="project" value="TreeGrafter"/>
</dbReference>
<comment type="similarity">
    <text evidence="7">Belongs to the type 2 lipid phosphate phosphatase family.</text>
</comment>
<feature type="transmembrane region" description="Helical" evidence="9">
    <location>
        <begin position="331"/>
        <end position="348"/>
    </location>
</feature>
<protein>
    <submittedName>
        <fullName evidence="11">Sphingosine-1-phosphate phosphatase 1</fullName>
    </submittedName>
</protein>
<evidence type="ECO:0000256" key="3">
    <source>
        <dbReference type="ARBA" id="ARBA00022801"/>
    </source>
</evidence>
<dbReference type="CDD" id="cd03388">
    <property type="entry name" value="PAP2_SPPase1"/>
    <property type="match status" value="1"/>
</dbReference>
<dbReference type="PANTHER" id="PTHR14969:SF28">
    <property type="entry name" value="DIHYDROSPHINGOSINE 1-PHOSPHATE PHOSPHATASE LCB3-RELATED"/>
    <property type="match status" value="1"/>
</dbReference>
<dbReference type="GO" id="GO:0005789">
    <property type="term" value="C:endoplasmic reticulum membrane"/>
    <property type="evidence" value="ECO:0007669"/>
    <property type="project" value="UniProtKB-SubCell"/>
</dbReference>
<evidence type="ECO:0000259" key="10">
    <source>
        <dbReference type="SMART" id="SM00014"/>
    </source>
</evidence>
<dbReference type="GO" id="GO:0006670">
    <property type="term" value="P:sphingosine metabolic process"/>
    <property type="evidence" value="ECO:0007669"/>
    <property type="project" value="TreeGrafter"/>
</dbReference>
<feature type="transmembrane region" description="Helical" evidence="9">
    <location>
        <begin position="137"/>
        <end position="162"/>
    </location>
</feature>
<keyword evidence="12" id="KW-1185">Reference proteome</keyword>
<feature type="transmembrane region" description="Helical" evidence="9">
    <location>
        <begin position="237"/>
        <end position="256"/>
    </location>
</feature>
<dbReference type="SMART" id="SM00014">
    <property type="entry name" value="acidPPc"/>
    <property type="match status" value="1"/>
</dbReference>
<dbReference type="Pfam" id="PF01569">
    <property type="entry name" value="PAP2"/>
    <property type="match status" value="1"/>
</dbReference>
<comment type="caution">
    <text evidence="11">The sequence shown here is derived from an EMBL/GenBank/DDBJ whole genome shotgun (WGS) entry which is preliminary data.</text>
</comment>
<comment type="subcellular location">
    <subcellularLocation>
        <location evidence="1">Endoplasmic reticulum membrane</location>
        <topology evidence="1">Multi-pass membrane protein</topology>
    </subcellularLocation>
</comment>
<dbReference type="InterPro" id="IPR036938">
    <property type="entry name" value="PAP2/HPO_sf"/>
</dbReference>
<feature type="region of interest" description="Disordered" evidence="8">
    <location>
        <begin position="82"/>
        <end position="102"/>
    </location>
</feature>
<keyword evidence="4" id="KW-0256">Endoplasmic reticulum</keyword>
<name>A0A6A4V9B5_AMPAM</name>
<feature type="transmembrane region" description="Helical" evidence="9">
    <location>
        <begin position="212"/>
        <end position="231"/>
    </location>
</feature>
<evidence type="ECO:0000256" key="4">
    <source>
        <dbReference type="ARBA" id="ARBA00022824"/>
    </source>
</evidence>
<dbReference type="SUPFAM" id="SSF48317">
    <property type="entry name" value="Acid phosphatase/Vanadium-dependent haloperoxidase"/>
    <property type="match status" value="1"/>
</dbReference>
<keyword evidence="5 9" id="KW-1133">Transmembrane helix</keyword>
<dbReference type="InterPro" id="IPR000326">
    <property type="entry name" value="PAP2/HPO"/>
</dbReference>
<dbReference type="AlphaFoldDB" id="A0A6A4V9B5"/>
<evidence type="ECO:0000256" key="2">
    <source>
        <dbReference type="ARBA" id="ARBA00022692"/>
    </source>
</evidence>
<feature type="transmembrane region" description="Helical" evidence="9">
    <location>
        <begin position="268"/>
        <end position="289"/>
    </location>
</feature>
<dbReference type="Gene3D" id="1.20.144.10">
    <property type="entry name" value="Phosphatidic acid phosphatase type 2/haloperoxidase"/>
    <property type="match status" value="1"/>
</dbReference>
<proteinExistence type="inferred from homology"/>
<feature type="domain" description="Phosphatidic acid phosphatase type 2/haloperoxidase" evidence="10">
    <location>
        <begin position="169"/>
        <end position="285"/>
    </location>
</feature>
<evidence type="ECO:0000256" key="8">
    <source>
        <dbReference type="SAM" id="MobiDB-lite"/>
    </source>
</evidence>
<organism evidence="11 12">
    <name type="scientific">Amphibalanus amphitrite</name>
    <name type="common">Striped barnacle</name>
    <name type="synonym">Balanus amphitrite</name>
    <dbReference type="NCBI Taxonomy" id="1232801"/>
    <lineage>
        <taxon>Eukaryota</taxon>
        <taxon>Metazoa</taxon>
        <taxon>Ecdysozoa</taxon>
        <taxon>Arthropoda</taxon>
        <taxon>Crustacea</taxon>
        <taxon>Multicrustacea</taxon>
        <taxon>Cirripedia</taxon>
        <taxon>Thoracica</taxon>
        <taxon>Thoracicalcarea</taxon>
        <taxon>Balanomorpha</taxon>
        <taxon>Balanoidea</taxon>
        <taxon>Balanidae</taxon>
        <taxon>Amphibalaninae</taxon>
        <taxon>Amphibalanus</taxon>
    </lineage>
</organism>
<sequence>MDYLRNVIDTLQDPYLVSRFQRYFGIRETSYPEAPKFYQRNGRSYARDLSPVSHGQDEYVETTTLNDEQPSGAAVKRFVENSSTHGNQGSDDETSGSDSAGSGKSKIKALLFQSMTAEGEYTDSDGETRDFIVTKPFWHALFVFGSALGDELFYATFFPLWFWNIDGAVGRRAVLVWYGIMYIGQAMKDVLKIPRPACPPVIRVQKKWALEYGFPSTHSMIGIAMPAALSIFTIERYQYPVILAVIPALFWCLSVCGSRLYLGMHSVLDVLAGLFLGVLVLCCLILPYIDAVDEYLVTNTYSPIALSAVIALSVLLYPAGNTWTPARGDTVIICAVVLGIYSGAWMNYSKHLISAASSAPPYAIIWPTYEMWGQVLARSSIGLCSVLATRAIFRSLSYATVCALLRLNQQDVTLRRANVSPRQFVIVELSYKFMTYAAVGFDIIYTAPLVFRLIGIERPEFYTEV</sequence>
<evidence type="ECO:0000256" key="7">
    <source>
        <dbReference type="ARBA" id="ARBA00038324"/>
    </source>
</evidence>
<dbReference type="PANTHER" id="PTHR14969">
    <property type="entry name" value="SPHINGOSINE-1-PHOSPHATE PHOSPHOHYDROLASE"/>
    <property type="match status" value="1"/>
</dbReference>
<reference evidence="11 12" key="1">
    <citation type="submission" date="2019-07" db="EMBL/GenBank/DDBJ databases">
        <title>Draft genome assembly of a fouling barnacle, Amphibalanus amphitrite (Darwin, 1854): The first reference genome for Thecostraca.</title>
        <authorList>
            <person name="Kim W."/>
        </authorList>
    </citation>
    <scope>NUCLEOTIDE SEQUENCE [LARGE SCALE GENOMIC DNA]</scope>
    <source>
        <strain evidence="11">SNU_AA5</strain>
        <tissue evidence="11">Soma without cirri and trophi</tissue>
    </source>
</reference>
<keyword evidence="3" id="KW-0378">Hydrolase</keyword>
<dbReference type="Proteomes" id="UP000440578">
    <property type="component" value="Unassembled WGS sequence"/>
</dbReference>
<gene>
    <name evidence="11" type="primary">SGPP1_1</name>
    <name evidence="11" type="ORF">FJT64_013502</name>
</gene>
<evidence type="ECO:0000256" key="9">
    <source>
        <dbReference type="SAM" id="Phobius"/>
    </source>
</evidence>
<dbReference type="EMBL" id="VIIS01002128">
    <property type="protein sequence ID" value="KAF0288134.1"/>
    <property type="molecule type" value="Genomic_DNA"/>
</dbReference>